<reference evidence="2 3" key="1">
    <citation type="submission" date="2018-06" db="EMBL/GenBank/DDBJ databases">
        <title>Genome conservation of Clostridium tetani.</title>
        <authorList>
            <person name="Bruggemann H."/>
            <person name="Popoff M.R."/>
        </authorList>
    </citation>
    <scope>NUCLEOTIDE SEQUENCE [LARGE SCALE GENOMIC DNA]</scope>
    <source>
        <strain evidence="2 3">2017.061</strain>
    </source>
</reference>
<organism evidence="2 3">
    <name type="scientific">Clostridium tetani</name>
    <dbReference type="NCBI Taxonomy" id="1513"/>
    <lineage>
        <taxon>Bacteria</taxon>
        <taxon>Bacillati</taxon>
        <taxon>Bacillota</taxon>
        <taxon>Clostridia</taxon>
        <taxon>Eubacteriales</taxon>
        <taxon>Clostridiaceae</taxon>
        <taxon>Clostridium</taxon>
    </lineage>
</organism>
<gene>
    <name evidence="2" type="ORF">DP130_11490</name>
</gene>
<evidence type="ECO:0000313" key="3">
    <source>
        <dbReference type="Proteomes" id="UP000290921"/>
    </source>
</evidence>
<dbReference type="GO" id="GO:0016787">
    <property type="term" value="F:hydrolase activity"/>
    <property type="evidence" value="ECO:0007669"/>
    <property type="project" value="UniProtKB-KW"/>
</dbReference>
<dbReference type="PANTHER" id="PTHR23131:SF4">
    <property type="entry name" value="METALLO-BETA-LACTAMASE SUPERFAMILY POTEIN"/>
    <property type="match status" value="1"/>
</dbReference>
<dbReference type="EMBL" id="QMAP01000011">
    <property type="protein sequence ID" value="RXI46180.1"/>
    <property type="molecule type" value="Genomic_DNA"/>
</dbReference>
<dbReference type="InterPro" id="IPR036388">
    <property type="entry name" value="WH-like_DNA-bd_sf"/>
</dbReference>
<dbReference type="Gene3D" id="3.60.15.10">
    <property type="entry name" value="Ribonuclease Z/Hydroxyacylglutathione hydrolase-like"/>
    <property type="match status" value="1"/>
</dbReference>
<dbReference type="AlphaFoldDB" id="A0A4Q0V9N4"/>
<feature type="domain" description="Metallo-beta-lactamase" evidence="1">
    <location>
        <begin position="23"/>
        <end position="229"/>
    </location>
</feature>
<dbReference type="Gene3D" id="1.10.10.10">
    <property type="entry name" value="Winged helix-like DNA-binding domain superfamily/Winged helix DNA-binding domain"/>
    <property type="match status" value="1"/>
</dbReference>
<dbReference type="InterPro" id="IPR050662">
    <property type="entry name" value="Sec-metab_biosynth-thioest"/>
</dbReference>
<dbReference type="PANTHER" id="PTHR23131">
    <property type="entry name" value="ENDORIBONUCLEASE LACTB2"/>
    <property type="match status" value="1"/>
</dbReference>
<name>A0A4Q0V9N4_CLOTA</name>
<dbReference type="RefSeq" id="WP_129030781.1">
    <property type="nucleotide sequence ID" value="NZ_QMAP01000011.1"/>
</dbReference>
<comment type="caution">
    <text evidence="2">The sequence shown here is derived from an EMBL/GenBank/DDBJ whole genome shotgun (WGS) entry which is preliminary data.</text>
</comment>
<dbReference type="InterPro" id="IPR036866">
    <property type="entry name" value="RibonucZ/Hydroxyglut_hydro"/>
</dbReference>
<dbReference type="SUPFAM" id="SSF56281">
    <property type="entry name" value="Metallo-hydrolase/oxidoreductase"/>
    <property type="match status" value="1"/>
</dbReference>
<evidence type="ECO:0000259" key="1">
    <source>
        <dbReference type="SMART" id="SM00849"/>
    </source>
</evidence>
<dbReference type="Proteomes" id="UP000290921">
    <property type="component" value="Unassembled WGS sequence"/>
</dbReference>
<dbReference type="Pfam" id="PF00753">
    <property type="entry name" value="Lactamase_B"/>
    <property type="match status" value="1"/>
</dbReference>
<evidence type="ECO:0000313" key="2">
    <source>
        <dbReference type="EMBL" id="RXI46180.1"/>
    </source>
</evidence>
<dbReference type="InterPro" id="IPR001279">
    <property type="entry name" value="Metallo-B-lactamas"/>
</dbReference>
<accession>A0A4Q0V9N4</accession>
<protein>
    <submittedName>
        <fullName evidence="2">MBL fold metallo-hydrolase</fullName>
    </submittedName>
</protein>
<keyword evidence="2" id="KW-0378">Hydrolase</keyword>
<proteinExistence type="predicted"/>
<dbReference type="SMART" id="SM00849">
    <property type="entry name" value="Lactamase_B"/>
    <property type="match status" value="1"/>
</dbReference>
<sequence>MINKIYPNIYRQEITLPNNPLKVLNSYIITSENKNLIIDTGFNRAECKEMFMENIKRLNIDLSKTELFITHLHSDHSGLASELSKEVQKIYASKYDGEVINNMTSKEYWNRLEEFKKVFDLEKDNVSLKDHPGYKFSSKEIINFHEVKQGDIINVGDYCFEVTEIHGHTPGQIGLYEKEHKLLFCGDHILDRITPNIAFWTYEKDMLSIYFESLKKIYEYDIEKIFTSHRGQVKDYKNRINELLNHHKKRLNEVRSIIKNCKHSVRDTTSKMEWELRYDDWEEFPNAQKWFATEEAMSHLEYLFFNGEASKSMKDGILYYKLQD</sequence>